<accession>A0A381QSN2</accession>
<protein>
    <recommendedName>
        <fullName evidence="4">Thiolase-like protein type 1 additional C-terminal domain-containing protein</fullName>
    </recommendedName>
</protein>
<dbReference type="PANTHER" id="PTHR18919:SF139">
    <property type="entry name" value="THIOLASE-LIKE PROTEIN TYPE 1 ADDITIONAL C-TERMINAL DOMAIN-CONTAINING PROTEIN"/>
    <property type="match status" value="1"/>
</dbReference>
<feature type="domain" description="Thiolase-like protein type 1 additional C-terminal" evidence="4">
    <location>
        <begin position="406"/>
        <end position="486"/>
    </location>
</feature>
<evidence type="ECO:0000256" key="1">
    <source>
        <dbReference type="ARBA" id="ARBA00010982"/>
    </source>
</evidence>
<keyword evidence="3" id="KW-0012">Acyltransferase</keyword>
<evidence type="ECO:0000256" key="3">
    <source>
        <dbReference type="ARBA" id="ARBA00023315"/>
    </source>
</evidence>
<dbReference type="InterPro" id="IPR040771">
    <property type="entry name" value="TLP1_add_C"/>
</dbReference>
<dbReference type="Pfam" id="PF18313">
    <property type="entry name" value="TLP1_add_C"/>
    <property type="match status" value="1"/>
</dbReference>
<dbReference type="InterPro" id="IPR016039">
    <property type="entry name" value="Thiolase-like"/>
</dbReference>
<evidence type="ECO:0000313" key="5">
    <source>
        <dbReference type="EMBL" id="SUZ81728.1"/>
    </source>
</evidence>
<keyword evidence="2" id="KW-0808">Transferase</keyword>
<dbReference type="EMBL" id="UINC01001480">
    <property type="protein sequence ID" value="SUZ81728.1"/>
    <property type="molecule type" value="Genomic_DNA"/>
</dbReference>
<gene>
    <name evidence="5" type="ORF">METZ01_LOCUS34582</name>
</gene>
<dbReference type="PANTHER" id="PTHR18919">
    <property type="entry name" value="ACETYL-COA C-ACYLTRANSFERASE"/>
    <property type="match status" value="1"/>
</dbReference>
<dbReference type="Gene3D" id="3.40.47.10">
    <property type="match status" value="1"/>
</dbReference>
<organism evidence="5">
    <name type="scientific">marine metagenome</name>
    <dbReference type="NCBI Taxonomy" id="408172"/>
    <lineage>
        <taxon>unclassified sequences</taxon>
        <taxon>metagenomes</taxon>
        <taxon>ecological metagenomes</taxon>
    </lineage>
</organism>
<evidence type="ECO:0000256" key="2">
    <source>
        <dbReference type="ARBA" id="ARBA00022679"/>
    </source>
</evidence>
<dbReference type="Gene3D" id="2.40.50.840">
    <property type="match status" value="1"/>
</dbReference>
<dbReference type="AlphaFoldDB" id="A0A381QSN2"/>
<evidence type="ECO:0000259" key="4">
    <source>
        <dbReference type="Pfam" id="PF18313"/>
    </source>
</evidence>
<sequence>MAIDPRTPVIVGAAQVTDRVDDPTHARTPLELMVDALHSAAIDADSPGCLPGLDLIGVAGGLWRYTDPGRQVADLVRAVDADTLVTAWSGHSPQLLLNDLAARIRAGEIDAAAMLGGEVNASRRRARRLGVDIRRDADTDLPPARQFGDTLVMATSEEEARGIDAPISVYPLLDSAIRYDRGESIDEHRRRLGELWAGFNAVAVDNPHAAVRTPMTPDEISTPSATNRLVGAPYTVAMNAHNTVDQASAVLVLSAERAQALGVPRDRWVFPLSGSVGLDTTWISERLDLHRAPVLKLAGEAALAAAGLGIDDLTHLDLYSCFPSSVQISTAELGISHNRALTVTGGLTFAGGPFNNYSGQAIAALVHHMRERPGTGLVHANGGYATKHAFGVYGTEPPEQPFRVVDVREAAADLPTRTADHAYVGTTTIEGYTVMHDRDNAPTHALIALRTPDDARTWGTTRDPGRLAAMCVDEHVGRAAEIDPDGLVAA</sequence>
<dbReference type="GO" id="GO:0016746">
    <property type="term" value="F:acyltransferase activity"/>
    <property type="evidence" value="ECO:0007669"/>
    <property type="project" value="UniProtKB-KW"/>
</dbReference>
<proteinExistence type="inferred from homology"/>
<dbReference type="SUPFAM" id="SSF53901">
    <property type="entry name" value="Thiolase-like"/>
    <property type="match status" value="1"/>
</dbReference>
<name>A0A381QSN2_9ZZZZ</name>
<comment type="similarity">
    <text evidence="1">Belongs to the thiolase-like superfamily. Thiolase family.</text>
</comment>
<reference evidence="5" key="1">
    <citation type="submission" date="2018-05" db="EMBL/GenBank/DDBJ databases">
        <authorList>
            <person name="Lanie J.A."/>
            <person name="Ng W.-L."/>
            <person name="Kazmierczak K.M."/>
            <person name="Andrzejewski T.M."/>
            <person name="Davidsen T.M."/>
            <person name="Wayne K.J."/>
            <person name="Tettelin H."/>
            <person name="Glass J.I."/>
            <person name="Rusch D."/>
            <person name="Podicherti R."/>
            <person name="Tsui H.-C.T."/>
            <person name="Winkler M.E."/>
        </authorList>
    </citation>
    <scope>NUCLEOTIDE SEQUENCE</scope>
</reference>